<reference evidence="2 3" key="1">
    <citation type="journal article" date="2018" name="Mol. Biol. Evol.">
        <title>Broad Genomic Sampling Reveals a Smut Pathogenic Ancestry of the Fungal Clade Ustilaginomycotina.</title>
        <authorList>
            <person name="Kijpornyongpan T."/>
            <person name="Mondo S.J."/>
            <person name="Barry K."/>
            <person name="Sandor L."/>
            <person name="Lee J."/>
            <person name="Lipzen A."/>
            <person name="Pangilinan J."/>
            <person name="LaButti K."/>
            <person name="Hainaut M."/>
            <person name="Henrissat B."/>
            <person name="Grigoriev I.V."/>
            <person name="Spatafora J.W."/>
            <person name="Aime M.C."/>
        </authorList>
    </citation>
    <scope>NUCLEOTIDE SEQUENCE [LARGE SCALE GENOMIC DNA]</scope>
    <source>
        <strain evidence="2 3">MCA 4198</strain>
    </source>
</reference>
<dbReference type="GeneID" id="37043931"/>
<feature type="compositionally biased region" description="Basic and acidic residues" evidence="1">
    <location>
        <begin position="50"/>
        <end position="61"/>
    </location>
</feature>
<evidence type="ECO:0000256" key="1">
    <source>
        <dbReference type="SAM" id="MobiDB-lite"/>
    </source>
</evidence>
<sequence>MASTGPPAGPTPGRGTEQAPRAGEDVDIRTRSVLLQKGRPRPQAHSGAGRHAEKQMPENIKDRTVWQSWLNLKPRVRIAFGVGFAALSIAGLMLADKLESKMPAPDSDKEKKPRGRLLGISVVDRPEEKTKKV</sequence>
<dbReference type="Proteomes" id="UP000245768">
    <property type="component" value="Unassembled WGS sequence"/>
</dbReference>
<dbReference type="RefSeq" id="XP_025376284.1">
    <property type="nucleotide sequence ID" value="XM_025522015.1"/>
</dbReference>
<feature type="compositionally biased region" description="Basic and acidic residues" evidence="1">
    <location>
        <begin position="101"/>
        <end position="111"/>
    </location>
</feature>
<dbReference type="EMBL" id="KZ819637">
    <property type="protein sequence ID" value="PWN89086.1"/>
    <property type="molecule type" value="Genomic_DNA"/>
</dbReference>
<gene>
    <name evidence="2" type="ORF">FA10DRAFT_267690</name>
</gene>
<accession>A0A316YJ45</accession>
<name>A0A316YJ45_9BASI</name>
<keyword evidence="3" id="KW-1185">Reference proteome</keyword>
<evidence type="ECO:0000313" key="2">
    <source>
        <dbReference type="EMBL" id="PWN89086.1"/>
    </source>
</evidence>
<feature type="region of interest" description="Disordered" evidence="1">
    <location>
        <begin position="1"/>
        <end position="61"/>
    </location>
</feature>
<feature type="compositionally biased region" description="Low complexity" evidence="1">
    <location>
        <begin position="1"/>
        <end position="16"/>
    </location>
</feature>
<dbReference type="InParanoid" id="A0A316YJ45"/>
<protein>
    <submittedName>
        <fullName evidence="2">Uncharacterized protein</fullName>
    </submittedName>
</protein>
<dbReference type="OrthoDB" id="2555959at2759"/>
<feature type="region of interest" description="Disordered" evidence="1">
    <location>
        <begin position="101"/>
        <end position="133"/>
    </location>
</feature>
<feature type="compositionally biased region" description="Basic and acidic residues" evidence="1">
    <location>
        <begin position="124"/>
        <end position="133"/>
    </location>
</feature>
<evidence type="ECO:0000313" key="3">
    <source>
        <dbReference type="Proteomes" id="UP000245768"/>
    </source>
</evidence>
<proteinExistence type="predicted"/>
<dbReference type="AlphaFoldDB" id="A0A316YJ45"/>
<organism evidence="2 3">
    <name type="scientific">Acaromyces ingoldii</name>
    <dbReference type="NCBI Taxonomy" id="215250"/>
    <lineage>
        <taxon>Eukaryota</taxon>
        <taxon>Fungi</taxon>
        <taxon>Dikarya</taxon>
        <taxon>Basidiomycota</taxon>
        <taxon>Ustilaginomycotina</taxon>
        <taxon>Exobasidiomycetes</taxon>
        <taxon>Exobasidiales</taxon>
        <taxon>Cryptobasidiaceae</taxon>
        <taxon>Acaromyces</taxon>
    </lineage>
</organism>